<dbReference type="EMBL" id="BOMS01000057">
    <property type="protein sequence ID" value="GIE68260.1"/>
    <property type="molecule type" value="Genomic_DNA"/>
</dbReference>
<accession>A0ABQ4BDB1</accession>
<evidence type="ECO:0000313" key="2">
    <source>
        <dbReference type="Proteomes" id="UP000624709"/>
    </source>
</evidence>
<evidence type="ECO:0000313" key="1">
    <source>
        <dbReference type="EMBL" id="GIE68260.1"/>
    </source>
</evidence>
<dbReference type="Proteomes" id="UP000624709">
    <property type="component" value="Unassembled WGS sequence"/>
</dbReference>
<sequence length="141" mass="15786">MTRRSAEDGRRNPAPRKDLIERSAPFLPPGSVIKQAFIYQSAPSFRYFLLTYTLGIVHWNKYGCVAITDEAIFVLESAKSSAGARPERLLGQLPRPTRIGPVSGRWAELDILRPIAGGRCWVHKRFFDQITATDHAAGFSE</sequence>
<keyword evidence="2" id="KW-1185">Reference proteome</keyword>
<reference evidence="1 2" key="1">
    <citation type="submission" date="2021-01" db="EMBL/GenBank/DDBJ databases">
        <title>Whole genome shotgun sequence of Actinoplanes palleronii NBRC 14916.</title>
        <authorList>
            <person name="Komaki H."/>
            <person name="Tamura T."/>
        </authorList>
    </citation>
    <scope>NUCLEOTIDE SEQUENCE [LARGE SCALE GENOMIC DNA]</scope>
    <source>
        <strain evidence="1 2">NBRC 14916</strain>
    </source>
</reference>
<protein>
    <submittedName>
        <fullName evidence="1">Uncharacterized protein</fullName>
    </submittedName>
</protein>
<name>A0ABQ4BDB1_9ACTN</name>
<proteinExistence type="predicted"/>
<comment type="caution">
    <text evidence="1">The sequence shown here is derived from an EMBL/GenBank/DDBJ whole genome shotgun (WGS) entry which is preliminary data.</text>
</comment>
<gene>
    <name evidence="1" type="ORF">Apa02nite_043680</name>
</gene>
<organism evidence="1 2">
    <name type="scientific">Actinoplanes palleronii</name>
    <dbReference type="NCBI Taxonomy" id="113570"/>
    <lineage>
        <taxon>Bacteria</taxon>
        <taxon>Bacillati</taxon>
        <taxon>Actinomycetota</taxon>
        <taxon>Actinomycetes</taxon>
        <taxon>Micromonosporales</taxon>
        <taxon>Micromonosporaceae</taxon>
        <taxon>Actinoplanes</taxon>
    </lineage>
</organism>